<proteinExistence type="inferred from homology"/>
<comment type="function">
    <text evidence="1">Essential component of the TIM23 complex, a complex that mediates the translocation of transit peptide-containing proteins across the mitochondrial inner membrane.</text>
</comment>
<sequence length="311" mass="36139">MRGRSNSLNIYKTPVLVSPTPCSDDEIKDGCVNNHNDLEIKFQNKEKTETKKKILVLDLDDTLIHTLKSSYDSQLHPTISQEKPSKIQLKLKIDNSLRNILSKNQINPIQNYLPVVYDVINLNYCNIDHYVIERPKVREFLQKVCELFEVFIYTSSDHRYAKPIIDNLCPMIDEGHRKYGHLCLVKCDRTYKDLFMFNSLFSDILLVDDNRENLFFWPRNTILCKKFSLNFEKCNDMKDISDNETKNIVDNAGLLIDQNYLMGELLPVLEKCAASSDVRDVIQKSKRLLHFANDSNANFGLSFIESPKPFF</sequence>
<evidence type="ECO:0000259" key="2">
    <source>
        <dbReference type="PROSITE" id="PS50969"/>
    </source>
</evidence>
<organism evidence="3 4">
    <name type="scientific">Tritrichomonas musculus</name>
    <dbReference type="NCBI Taxonomy" id="1915356"/>
    <lineage>
        <taxon>Eukaryota</taxon>
        <taxon>Metamonada</taxon>
        <taxon>Parabasalia</taxon>
        <taxon>Tritrichomonadida</taxon>
        <taxon>Tritrichomonadidae</taxon>
        <taxon>Tritrichomonas</taxon>
    </lineage>
</organism>
<gene>
    <name evidence="3" type="ORF">M9Y10_000219</name>
</gene>
<name>A0ABR2L3M6_9EUKA</name>
<dbReference type="SUPFAM" id="SSF56784">
    <property type="entry name" value="HAD-like"/>
    <property type="match status" value="1"/>
</dbReference>
<comment type="caution">
    <text evidence="3">The sequence shown here is derived from an EMBL/GenBank/DDBJ whole genome shotgun (WGS) entry which is preliminary data.</text>
</comment>
<dbReference type="SMART" id="SM00577">
    <property type="entry name" value="CPDc"/>
    <property type="match status" value="1"/>
</dbReference>
<comment type="subunit">
    <text evidence="1">Component of the TIM23 complex.</text>
</comment>
<dbReference type="PANTHER" id="PTHR12210">
    <property type="entry name" value="DULLARD PROTEIN PHOSPHATASE"/>
    <property type="match status" value="1"/>
</dbReference>
<keyword evidence="1" id="KW-0809">Transit peptide</keyword>
<dbReference type="PROSITE" id="PS50969">
    <property type="entry name" value="FCP1"/>
    <property type="match status" value="1"/>
</dbReference>
<keyword evidence="1" id="KW-0813">Transport</keyword>
<keyword evidence="1" id="KW-0496">Mitochondrion</keyword>
<dbReference type="InterPro" id="IPR050365">
    <property type="entry name" value="TIM50"/>
</dbReference>
<evidence type="ECO:0000256" key="1">
    <source>
        <dbReference type="RuleBase" id="RU365079"/>
    </source>
</evidence>
<comment type="similarity">
    <text evidence="1">Belongs to the TIM50 family.</text>
</comment>
<dbReference type="InterPro" id="IPR004274">
    <property type="entry name" value="FCP1_dom"/>
</dbReference>
<dbReference type="InterPro" id="IPR023214">
    <property type="entry name" value="HAD_sf"/>
</dbReference>
<dbReference type="Proteomes" id="UP001470230">
    <property type="component" value="Unassembled WGS sequence"/>
</dbReference>
<evidence type="ECO:0000313" key="4">
    <source>
        <dbReference type="Proteomes" id="UP001470230"/>
    </source>
</evidence>
<dbReference type="Gene3D" id="3.40.50.1000">
    <property type="entry name" value="HAD superfamily/HAD-like"/>
    <property type="match status" value="1"/>
</dbReference>
<evidence type="ECO:0000313" key="3">
    <source>
        <dbReference type="EMBL" id="KAK8897975.1"/>
    </source>
</evidence>
<feature type="domain" description="FCP1 homology" evidence="2">
    <location>
        <begin position="48"/>
        <end position="255"/>
    </location>
</feature>
<keyword evidence="1" id="KW-0811">Translocation</keyword>
<dbReference type="Pfam" id="PF03031">
    <property type="entry name" value="NIF"/>
    <property type="match status" value="1"/>
</dbReference>
<dbReference type="EMBL" id="JAPFFF010000001">
    <property type="protein sequence ID" value="KAK8897975.1"/>
    <property type="molecule type" value="Genomic_DNA"/>
</dbReference>
<keyword evidence="1" id="KW-0653">Protein transport</keyword>
<protein>
    <recommendedName>
        <fullName evidence="1">Mitochondrial import inner membrane translocase subunit TIM50</fullName>
    </recommendedName>
</protein>
<accession>A0ABR2L3M6</accession>
<keyword evidence="4" id="KW-1185">Reference proteome</keyword>
<comment type="subcellular location">
    <subcellularLocation>
        <location evidence="1">Mitochondrion inner membrane</location>
        <topology evidence="1">Single-pass membrane protein</topology>
    </subcellularLocation>
</comment>
<dbReference type="InterPro" id="IPR036412">
    <property type="entry name" value="HAD-like_sf"/>
</dbReference>
<reference evidence="3 4" key="1">
    <citation type="submission" date="2024-04" db="EMBL/GenBank/DDBJ databases">
        <title>Tritrichomonas musculus Genome.</title>
        <authorList>
            <person name="Alves-Ferreira E."/>
            <person name="Grigg M."/>
            <person name="Lorenzi H."/>
            <person name="Galac M."/>
        </authorList>
    </citation>
    <scope>NUCLEOTIDE SEQUENCE [LARGE SCALE GENOMIC DNA]</scope>
    <source>
        <strain evidence="3 4">EAF2021</strain>
    </source>
</reference>